<gene>
    <name evidence="3" type="ORF">AB0D95_19265</name>
</gene>
<reference evidence="3 4" key="1">
    <citation type="submission" date="2024-06" db="EMBL/GenBank/DDBJ databases">
        <title>The Natural Products Discovery Center: Release of the First 8490 Sequenced Strains for Exploring Actinobacteria Biosynthetic Diversity.</title>
        <authorList>
            <person name="Kalkreuter E."/>
            <person name="Kautsar S.A."/>
            <person name="Yang D."/>
            <person name="Bader C.D."/>
            <person name="Teijaro C.N."/>
            <person name="Fluegel L."/>
            <person name="Davis C.M."/>
            <person name="Simpson J.R."/>
            <person name="Lauterbach L."/>
            <person name="Steele A.D."/>
            <person name="Gui C."/>
            <person name="Meng S."/>
            <person name="Li G."/>
            <person name="Viehrig K."/>
            <person name="Ye F."/>
            <person name="Su P."/>
            <person name="Kiefer A.F."/>
            <person name="Nichols A."/>
            <person name="Cepeda A.J."/>
            <person name="Yan W."/>
            <person name="Fan B."/>
            <person name="Jiang Y."/>
            <person name="Adhikari A."/>
            <person name="Zheng C.-J."/>
            <person name="Schuster L."/>
            <person name="Cowan T.M."/>
            <person name="Smanski M.J."/>
            <person name="Chevrette M.G."/>
            <person name="De Carvalho L.P.S."/>
            <person name="Shen B."/>
        </authorList>
    </citation>
    <scope>NUCLEOTIDE SEQUENCE [LARGE SCALE GENOMIC DNA]</scope>
    <source>
        <strain evidence="3 4">NPDC048117</strain>
    </source>
</reference>
<comment type="caution">
    <text evidence="3">The sequence shown here is derived from an EMBL/GenBank/DDBJ whole genome shotgun (WGS) entry which is preliminary data.</text>
</comment>
<organism evidence="3 4">
    <name type="scientific">Streptomyces chilikensis</name>
    <dbReference type="NCBI Taxonomy" id="1194079"/>
    <lineage>
        <taxon>Bacteria</taxon>
        <taxon>Bacillati</taxon>
        <taxon>Actinomycetota</taxon>
        <taxon>Actinomycetes</taxon>
        <taxon>Kitasatosporales</taxon>
        <taxon>Streptomycetaceae</taxon>
        <taxon>Streptomyces</taxon>
    </lineage>
</organism>
<accession>A0ABV3ET25</accession>
<feature type="signal peptide" evidence="2">
    <location>
        <begin position="1"/>
        <end position="19"/>
    </location>
</feature>
<evidence type="ECO:0000256" key="1">
    <source>
        <dbReference type="SAM" id="MobiDB-lite"/>
    </source>
</evidence>
<evidence type="ECO:0000256" key="2">
    <source>
        <dbReference type="SAM" id="SignalP"/>
    </source>
</evidence>
<feature type="compositionally biased region" description="Low complexity" evidence="1">
    <location>
        <begin position="34"/>
        <end position="45"/>
    </location>
</feature>
<name>A0ABV3ET25_9ACTN</name>
<evidence type="ECO:0000313" key="3">
    <source>
        <dbReference type="EMBL" id="MEU9579377.1"/>
    </source>
</evidence>
<dbReference type="EMBL" id="JBEZNA010000046">
    <property type="protein sequence ID" value="MEU9579377.1"/>
    <property type="molecule type" value="Genomic_DNA"/>
</dbReference>
<feature type="chain" id="PRO_5045217686" description="Secreted protein" evidence="2">
    <location>
        <begin position="20"/>
        <end position="119"/>
    </location>
</feature>
<evidence type="ECO:0000313" key="4">
    <source>
        <dbReference type="Proteomes" id="UP001551584"/>
    </source>
</evidence>
<protein>
    <recommendedName>
        <fullName evidence="5">Secreted protein</fullName>
    </recommendedName>
</protein>
<proteinExistence type="predicted"/>
<dbReference type="Proteomes" id="UP001551584">
    <property type="component" value="Unassembled WGS sequence"/>
</dbReference>
<dbReference type="RefSeq" id="WP_359274215.1">
    <property type="nucleotide sequence ID" value="NZ_JBEZNA010000046.1"/>
</dbReference>
<keyword evidence="2" id="KW-0732">Signal</keyword>
<keyword evidence="4" id="KW-1185">Reference proteome</keyword>
<feature type="region of interest" description="Disordered" evidence="1">
    <location>
        <begin position="20"/>
        <end position="96"/>
    </location>
</feature>
<evidence type="ECO:0008006" key="5">
    <source>
        <dbReference type="Google" id="ProtNLM"/>
    </source>
</evidence>
<sequence length="119" mass="12563">MTVRPAMAALLTAAGAALGARLSAARQARHHASAARAPWRRSAPAGPVGHATGRSPLTPRPPAGSAEPHRPAGAQPATGPGVTPSAGDRLADREAQTLEEVEKDLRRYWDRIRPLYPRQ</sequence>